<reference evidence="1 2" key="1">
    <citation type="submission" date="2022-12" db="EMBL/GenBank/DDBJ databases">
        <title>Chromosome-level genome assembly of true bugs.</title>
        <authorList>
            <person name="Ma L."/>
            <person name="Li H."/>
        </authorList>
    </citation>
    <scope>NUCLEOTIDE SEQUENCE [LARGE SCALE GENOMIC DNA]</scope>
    <source>
        <strain evidence="1">Lab_2022b</strain>
    </source>
</reference>
<proteinExistence type="predicted"/>
<protein>
    <submittedName>
        <fullName evidence="1">Uncharacterized protein</fullName>
    </submittedName>
</protein>
<sequence length="83" mass="9427">MVVLESPQPVVSTAVGLLDPPNTPDDSTASAIPVFTHTRTTMKLLPKRFINIHSWLSPICPKQLKEAMVIKFLFFYSLKFYVY</sequence>
<dbReference type="Proteomes" id="UP001461498">
    <property type="component" value="Unassembled WGS sequence"/>
</dbReference>
<organism evidence="1 2">
    <name type="scientific">Rhynocoris fuscipes</name>
    <dbReference type="NCBI Taxonomy" id="488301"/>
    <lineage>
        <taxon>Eukaryota</taxon>
        <taxon>Metazoa</taxon>
        <taxon>Ecdysozoa</taxon>
        <taxon>Arthropoda</taxon>
        <taxon>Hexapoda</taxon>
        <taxon>Insecta</taxon>
        <taxon>Pterygota</taxon>
        <taxon>Neoptera</taxon>
        <taxon>Paraneoptera</taxon>
        <taxon>Hemiptera</taxon>
        <taxon>Heteroptera</taxon>
        <taxon>Panheteroptera</taxon>
        <taxon>Cimicomorpha</taxon>
        <taxon>Reduviidae</taxon>
        <taxon>Harpactorinae</taxon>
        <taxon>Harpactorini</taxon>
        <taxon>Rhynocoris</taxon>
    </lineage>
</organism>
<dbReference type="EMBL" id="JAPXFL010000007">
    <property type="protein sequence ID" value="KAK9504098.1"/>
    <property type="molecule type" value="Genomic_DNA"/>
</dbReference>
<name>A0AAW1D1Z4_9HEMI</name>
<dbReference type="AlphaFoldDB" id="A0AAW1D1Z4"/>
<comment type="caution">
    <text evidence="1">The sequence shown here is derived from an EMBL/GenBank/DDBJ whole genome shotgun (WGS) entry which is preliminary data.</text>
</comment>
<evidence type="ECO:0000313" key="2">
    <source>
        <dbReference type="Proteomes" id="UP001461498"/>
    </source>
</evidence>
<keyword evidence="2" id="KW-1185">Reference proteome</keyword>
<accession>A0AAW1D1Z4</accession>
<gene>
    <name evidence="1" type="ORF">O3M35_010515</name>
</gene>
<evidence type="ECO:0000313" key="1">
    <source>
        <dbReference type="EMBL" id="KAK9504098.1"/>
    </source>
</evidence>